<proteinExistence type="predicted"/>
<comment type="caution">
    <text evidence="5">The sequence shown here is derived from an EMBL/GenBank/DDBJ whole genome shotgun (WGS) entry which is preliminary data.</text>
</comment>
<dbReference type="GO" id="GO:0071949">
    <property type="term" value="F:FAD binding"/>
    <property type="evidence" value="ECO:0007669"/>
    <property type="project" value="InterPro"/>
</dbReference>
<dbReference type="Gene3D" id="3.30.465.10">
    <property type="match status" value="1"/>
</dbReference>
<dbReference type="SMART" id="SM01092">
    <property type="entry name" value="CO_deh_flav_C"/>
    <property type="match status" value="1"/>
</dbReference>
<dbReference type="InterPro" id="IPR051312">
    <property type="entry name" value="Diverse_Substr_Oxidored"/>
</dbReference>
<dbReference type="SUPFAM" id="SSF56176">
    <property type="entry name" value="FAD-binding/transporter-associated domain-like"/>
    <property type="match status" value="1"/>
</dbReference>
<evidence type="ECO:0000259" key="4">
    <source>
        <dbReference type="PROSITE" id="PS51387"/>
    </source>
</evidence>
<dbReference type="PANTHER" id="PTHR42659:SF2">
    <property type="entry name" value="XANTHINE DEHYDROGENASE SUBUNIT C-RELATED"/>
    <property type="match status" value="1"/>
</dbReference>
<dbReference type="InterPro" id="IPR036683">
    <property type="entry name" value="CO_DH_flav_C_dom_sf"/>
</dbReference>
<feature type="domain" description="FAD-binding PCMH-type" evidence="4">
    <location>
        <begin position="1"/>
        <end position="177"/>
    </location>
</feature>
<evidence type="ECO:0000313" key="6">
    <source>
        <dbReference type="Proteomes" id="UP000543836"/>
    </source>
</evidence>
<dbReference type="PANTHER" id="PTHR42659">
    <property type="entry name" value="XANTHINE DEHYDROGENASE SUBUNIT C-RELATED"/>
    <property type="match status" value="1"/>
</dbReference>
<name>A0A7W6ZY78_9HYPH</name>
<dbReference type="SUPFAM" id="SSF55447">
    <property type="entry name" value="CO dehydrogenase flavoprotein C-terminal domain-like"/>
    <property type="match status" value="1"/>
</dbReference>
<protein>
    <submittedName>
        <fullName evidence="5">Carbon-monoxide dehydrogenase medium subunit</fullName>
        <ecNumber evidence="5">1.2.7.4</ecNumber>
    </submittedName>
</protein>
<dbReference type="InterPro" id="IPR036318">
    <property type="entry name" value="FAD-bd_PCMH-like_sf"/>
</dbReference>
<gene>
    <name evidence="5" type="ORF">GGE60_005123</name>
</gene>
<dbReference type="Gene3D" id="3.30.390.50">
    <property type="entry name" value="CO dehydrogenase flavoprotein, C-terminal domain"/>
    <property type="match status" value="1"/>
</dbReference>
<dbReference type="Gene3D" id="3.30.43.10">
    <property type="entry name" value="Uridine Diphospho-n-acetylenolpyruvylglucosamine Reductase, domain 2"/>
    <property type="match status" value="1"/>
</dbReference>
<keyword evidence="3 5" id="KW-0560">Oxidoreductase</keyword>
<evidence type="ECO:0000313" key="5">
    <source>
        <dbReference type="EMBL" id="MBB4570966.1"/>
    </source>
</evidence>
<evidence type="ECO:0000256" key="3">
    <source>
        <dbReference type="ARBA" id="ARBA00023002"/>
    </source>
</evidence>
<dbReference type="RefSeq" id="WP_028754281.1">
    <property type="nucleotide sequence ID" value="NZ_JACIIG010000018.1"/>
</dbReference>
<dbReference type="GO" id="GO:0043885">
    <property type="term" value="F:anaerobic carbon-monoxide dehydrogenase activity"/>
    <property type="evidence" value="ECO:0007669"/>
    <property type="project" value="UniProtKB-EC"/>
</dbReference>
<dbReference type="InterPro" id="IPR005107">
    <property type="entry name" value="CO_DH_flav_C"/>
</dbReference>
<dbReference type="PROSITE" id="PS51387">
    <property type="entry name" value="FAD_PCMH"/>
    <property type="match status" value="1"/>
</dbReference>
<dbReference type="InterPro" id="IPR016169">
    <property type="entry name" value="FAD-bd_PCMH_sub2"/>
</dbReference>
<accession>A0A7W6ZY78</accession>
<reference evidence="5 6" key="1">
    <citation type="submission" date="2020-08" db="EMBL/GenBank/DDBJ databases">
        <title>Genomic Encyclopedia of Type Strains, Phase IV (KMG-V): Genome sequencing to study the core and pangenomes of soil and plant-associated prokaryotes.</title>
        <authorList>
            <person name="Whitman W."/>
        </authorList>
    </citation>
    <scope>NUCLEOTIDE SEQUENCE [LARGE SCALE GENOMIC DNA]</scope>
    <source>
        <strain evidence="5 6">SEMIA 492</strain>
    </source>
</reference>
<dbReference type="Pfam" id="PF00941">
    <property type="entry name" value="FAD_binding_5"/>
    <property type="match status" value="1"/>
</dbReference>
<evidence type="ECO:0000256" key="2">
    <source>
        <dbReference type="ARBA" id="ARBA00022827"/>
    </source>
</evidence>
<evidence type="ECO:0000256" key="1">
    <source>
        <dbReference type="ARBA" id="ARBA00022630"/>
    </source>
</evidence>
<dbReference type="InterPro" id="IPR016167">
    <property type="entry name" value="FAD-bd_PCMH_sub1"/>
</dbReference>
<organism evidence="5 6">
    <name type="scientific">Rhizobium leucaenae</name>
    <dbReference type="NCBI Taxonomy" id="29450"/>
    <lineage>
        <taxon>Bacteria</taxon>
        <taxon>Pseudomonadati</taxon>
        <taxon>Pseudomonadota</taxon>
        <taxon>Alphaproteobacteria</taxon>
        <taxon>Hyphomicrobiales</taxon>
        <taxon>Rhizobiaceae</taxon>
        <taxon>Rhizobium/Agrobacterium group</taxon>
        <taxon>Rhizobium</taxon>
    </lineage>
</organism>
<keyword evidence="1" id="KW-0285">Flavoprotein</keyword>
<dbReference type="EC" id="1.2.7.4" evidence="5"/>
<keyword evidence="6" id="KW-1185">Reference proteome</keyword>
<dbReference type="AlphaFoldDB" id="A0A7W6ZY78"/>
<dbReference type="Pfam" id="PF03450">
    <property type="entry name" value="CO_deh_flav_C"/>
    <property type="match status" value="1"/>
</dbReference>
<dbReference type="EMBL" id="JACIIG010000018">
    <property type="protein sequence ID" value="MBB4570966.1"/>
    <property type="molecule type" value="Genomic_DNA"/>
</dbReference>
<dbReference type="OrthoDB" id="9793944at2"/>
<keyword evidence="2" id="KW-0274">FAD</keyword>
<sequence length="294" mass="31914">MKPAQFDYIAPTTVEEAAAALAASAGDGKIIAGGQSLMPMINFRLVKPAILIDINRIVGLDKIEFDRGRLKIGATVRHRMTATDALVARHLPIIRDAMRHVAHMTVRNRGTFCGSVAHADPAAEMPLMTRFLNGTIIAFSERGERRIPAADFFTGSLVNALEDDELVIAVEIDAMPNDAGWAFEEFARRHGDFALACFATTFCIENGTASGVRIGMMGVGETPLRLPEIEEIVEGTDLSEPVLNMVVERLANILTPNSDIHASADYRRHLSGVLARRGLRAAWGRANGEISRLG</sequence>
<dbReference type="InterPro" id="IPR002346">
    <property type="entry name" value="Mopterin_DH_FAD-bd"/>
</dbReference>
<dbReference type="Proteomes" id="UP000543836">
    <property type="component" value="Unassembled WGS sequence"/>
</dbReference>
<dbReference type="InterPro" id="IPR016166">
    <property type="entry name" value="FAD-bd_PCMH"/>
</dbReference>